<feature type="transmembrane region" description="Helical" evidence="2">
    <location>
        <begin position="214"/>
        <end position="238"/>
    </location>
</feature>
<feature type="transmembrane region" description="Helical" evidence="2">
    <location>
        <begin position="245"/>
        <end position="269"/>
    </location>
</feature>
<feature type="transmembrane region" description="Helical" evidence="2">
    <location>
        <begin position="161"/>
        <end position="183"/>
    </location>
</feature>
<keyword evidence="2" id="KW-0472">Membrane</keyword>
<proteinExistence type="predicted"/>
<dbReference type="OrthoDB" id="4507588at2759"/>
<comment type="caution">
    <text evidence="3">The sequence shown here is derived from an EMBL/GenBank/DDBJ whole genome shotgun (WGS) entry which is preliminary data.</text>
</comment>
<sequence length="328" mass="36927">MAPRRGGGGSFGGFSSSSASHCSTSAFETTISRVYIAFHALFFLVFVGVFYYSTVVRKRKQRTVRAPILWISLLRLDYFRSPVRPLFSSGFHHDIDSASVTALNIIFLSLSECKVFRNGEFSRANIATEWLQALADFLLFLAIMFPISQRLHHGNRTMNKVILIVHSASLSVLAALLVVALSISTKVIDDIYGHRRRRMSSSYNLDEDSRNLWVAYYVFGVVVCMLIAAVTMLSALTLFVGIPCLVVSSLALTLLQLAGYVQMAFGSWSSYALERHLEQSYEAQLFLRYFFYVCTFLGVLVVGNAAEFFADYDISSRFTQEQTEVYQR</sequence>
<dbReference type="Proteomes" id="UP000324241">
    <property type="component" value="Unassembled WGS sequence"/>
</dbReference>
<dbReference type="VEuPathDB" id="FungiDB:EYZ11_002429"/>
<feature type="transmembrane region" description="Helical" evidence="2">
    <location>
        <begin position="289"/>
        <end position="310"/>
    </location>
</feature>
<keyword evidence="2" id="KW-1133">Transmembrane helix</keyword>
<feature type="transmembrane region" description="Helical" evidence="2">
    <location>
        <begin position="34"/>
        <end position="52"/>
    </location>
</feature>
<accession>A0A5M9M7B1</accession>
<evidence type="ECO:0000256" key="1">
    <source>
        <dbReference type="SAM" id="MobiDB-lite"/>
    </source>
</evidence>
<name>A0A5M9M7B1_9EURO</name>
<protein>
    <submittedName>
        <fullName evidence="3">Uncharacterized protein</fullName>
    </submittedName>
</protein>
<dbReference type="AlphaFoldDB" id="A0A5M9M7B1"/>
<evidence type="ECO:0000313" key="3">
    <source>
        <dbReference type="EMBL" id="KAA8641476.1"/>
    </source>
</evidence>
<gene>
    <name evidence="3" type="ORF">ATNIH1004_001941</name>
</gene>
<feature type="transmembrane region" description="Helical" evidence="2">
    <location>
        <begin position="130"/>
        <end position="149"/>
    </location>
</feature>
<dbReference type="EMBL" id="QUQM01000010">
    <property type="protein sequence ID" value="KAA8641476.1"/>
    <property type="molecule type" value="Genomic_DNA"/>
</dbReference>
<evidence type="ECO:0000313" key="4">
    <source>
        <dbReference type="Proteomes" id="UP000324241"/>
    </source>
</evidence>
<dbReference type="RefSeq" id="XP_033420838.1">
    <property type="nucleotide sequence ID" value="XM_033566636.1"/>
</dbReference>
<organism evidence="3 4">
    <name type="scientific">Aspergillus tanneri</name>
    <dbReference type="NCBI Taxonomy" id="1220188"/>
    <lineage>
        <taxon>Eukaryota</taxon>
        <taxon>Fungi</taxon>
        <taxon>Dikarya</taxon>
        <taxon>Ascomycota</taxon>
        <taxon>Pezizomycotina</taxon>
        <taxon>Eurotiomycetes</taxon>
        <taxon>Eurotiomycetidae</taxon>
        <taxon>Eurotiales</taxon>
        <taxon>Aspergillaceae</taxon>
        <taxon>Aspergillus</taxon>
        <taxon>Aspergillus subgen. Circumdati</taxon>
    </lineage>
</organism>
<feature type="compositionally biased region" description="Gly residues" evidence="1">
    <location>
        <begin position="1"/>
        <end position="12"/>
    </location>
</feature>
<keyword evidence="2" id="KW-0812">Transmembrane</keyword>
<feature type="region of interest" description="Disordered" evidence="1">
    <location>
        <begin position="1"/>
        <end position="20"/>
    </location>
</feature>
<dbReference type="GeneID" id="54324643"/>
<reference evidence="3 4" key="1">
    <citation type="submission" date="2019-08" db="EMBL/GenBank/DDBJ databases">
        <title>The genome sequence of a newly discovered highly antifungal drug resistant Aspergillus species, Aspergillus tanneri NIH 1004.</title>
        <authorList>
            <person name="Mounaud S."/>
            <person name="Singh I."/>
            <person name="Joardar V."/>
            <person name="Pakala S."/>
            <person name="Pakala S."/>
            <person name="Venepally P."/>
            <person name="Chung J.K."/>
            <person name="Losada L."/>
            <person name="Nierman W.C."/>
        </authorList>
    </citation>
    <scope>NUCLEOTIDE SEQUENCE [LARGE SCALE GENOMIC DNA]</scope>
    <source>
        <strain evidence="3 4">NIH1004</strain>
    </source>
</reference>
<evidence type="ECO:0000256" key="2">
    <source>
        <dbReference type="SAM" id="Phobius"/>
    </source>
</evidence>